<dbReference type="SMART" id="SM01088">
    <property type="entry name" value="Col_cuticle_N"/>
    <property type="match status" value="1"/>
</dbReference>
<dbReference type="PANTHER" id="PTHR24637:SF294">
    <property type="entry name" value="NEMATODE CUTICLE COLLAGEN N-TERMINAL DOMAIN-CONTAINING PROTEIN"/>
    <property type="match status" value="1"/>
</dbReference>
<gene>
    <name evidence="5" type="ORF">X798_01975</name>
</gene>
<dbReference type="InterPro" id="IPR008160">
    <property type="entry name" value="Collagen"/>
</dbReference>
<keyword evidence="1" id="KW-0677">Repeat</keyword>
<dbReference type="Pfam" id="PF01391">
    <property type="entry name" value="Collagen"/>
    <property type="match status" value="1"/>
</dbReference>
<evidence type="ECO:0000259" key="4">
    <source>
        <dbReference type="SMART" id="SM01088"/>
    </source>
</evidence>
<evidence type="ECO:0000256" key="2">
    <source>
        <dbReference type="SAM" id="MobiDB-lite"/>
    </source>
</evidence>
<reference evidence="5 6" key="1">
    <citation type="submission" date="2015-12" db="EMBL/GenBank/DDBJ databases">
        <title>Draft genome of the nematode, Onchocerca flexuosa.</title>
        <authorList>
            <person name="Mitreva M."/>
        </authorList>
    </citation>
    <scope>NUCLEOTIDE SEQUENCE [LARGE SCALE GENOMIC DNA]</scope>
    <source>
        <strain evidence="5">Red Deer</strain>
    </source>
</reference>
<dbReference type="GO" id="GO:0042302">
    <property type="term" value="F:structural constituent of cuticle"/>
    <property type="evidence" value="ECO:0007669"/>
    <property type="project" value="InterPro"/>
</dbReference>
<sequence>MFIIRTINIIAIAASIGTILVAFFYISLIIMKITEINDRLKLESDKFRMIANETWKQLVEARELIRKKRQYDSKEKIYPLHNEYSEPEAYMQQLICECQISIACPSGPPGLPGKSGRDGVPGESGIPGTPGLPGNAIPVTTDYSSTCRLCPQGPRGPPGALGQEGIPGKAGSQGPSGCIGEPGRTGYVGAPGVTGEMGASGRPGESGSAGLNGTRGQKGLPGKKGGPGEAGPQGLPGKHGLPGQSGAVGIRGRPGMPGESAQYCSCPLRTTGNKKSSYGQNPVTDIQSQIKPTSYDSDGDVRDGNGDDDADYEKRSKKV</sequence>
<name>A0A238C117_9BILA</name>
<dbReference type="Proteomes" id="UP000242913">
    <property type="component" value="Unassembled WGS sequence"/>
</dbReference>
<dbReference type="Pfam" id="PF01484">
    <property type="entry name" value="Col_cuticle_N"/>
    <property type="match status" value="1"/>
</dbReference>
<proteinExistence type="predicted"/>
<keyword evidence="3" id="KW-0812">Transmembrane</keyword>
<keyword evidence="3" id="KW-0472">Membrane</keyword>
<feature type="region of interest" description="Disordered" evidence="2">
    <location>
        <begin position="152"/>
        <end position="319"/>
    </location>
</feature>
<dbReference type="PANTHER" id="PTHR24637">
    <property type="entry name" value="COLLAGEN"/>
    <property type="match status" value="1"/>
</dbReference>
<organism evidence="5 6">
    <name type="scientific">Onchocerca flexuosa</name>
    <dbReference type="NCBI Taxonomy" id="387005"/>
    <lineage>
        <taxon>Eukaryota</taxon>
        <taxon>Metazoa</taxon>
        <taxon>Ecdysozoa</taxon>
        <taxon>Nematoda</taxon>
        <taxon>Chromadorea</taxon>
        <taxon>Rhabditida</taxon>
        <taxon>Spirurina</taxon>
        <taxon>Spiruromorpha</taxon>
        <taxon>Filarioidea</taxon>
        <taxon>Onchocercidae</taxon>
        <taxon>Onchocerca</taxon>
    </lineage>
</organism>
<keyword evidence="6" id="KW-1185">Reference proteome</keyword>
<dbReference type="AlphaFoldDB" id="A0A238C117"/>
<dbReference type="GO" id="GO:0005581">
    <property type="term" value="C:collagen trimer"/>
    <property type="evidence" value="ECO:0007669"/>
    <property type="project" value="UniProtKB-KW"/>
</dbReference>
<protein>
    <submittedName>
        <fullName evidence="5">Nematode cuticle collagen domain protein</fullName>
    </submittedName>
</protein>
<evidence type="ECO:0000313" key="5">
    <source>
        <dbReference type="EMBL" id="OZC11149.1"/>
    </source>
</evidence>
<dbReference type="OrthoDB" id="10037288at2759"/>
<feature type="transmembrane region" description="Helical" evidence="3">
    <location>
        <begin position="6"/>
        <end position="31"/>
    </location>
</feature>
<dbReference type="InterPro" id="IPR002486">
    <property type="entry name" value="Col_cuticle_N"/>
</dbReference>
<accession>A0A238C117</accession>
<evidence type="ECO:0000256" key="3">
    <source>
        <dbReference type="SAM" id="Phobius"/>
    </source>
</evidence>
<dbReference type="EMBL" id="KZ269982">
    <property type="protein sequence ID" value="OZC11149.1"/>
    <property type="molecule type" value="Genomic_DNA"/>
</dbReference>
<evidence type="ECO:0000256" key="1">
    <source>
        <dbReference type="ARBA" id="ARBA00022737"/>
    </source>
</evidence>
<feature type="compositionally biased region" description="Polar residues" evidence="2">
    <location>
        <begin position="268"/>
        <end position="295"/>
    </location>
</feature>
<keyword evidence="3" id="KW-1133">Transmembrane helix</keyword>
<feature type="compositionally biased region" description="Gly residues" evidence="2">
    <location>
        <begin position="222"/>
        <end position="231"/>
    </location>
</feature>
<feature type="domain" description="Nematode cuticle collagen N-terminal" evidence="4">
    <location>
        <begin position="8"/>
        <end position="58"/>
    </location>
</feature>
<feature type="region of interest" description="Disordered" evidence="2">
    <location>
        <begin position="109"/>
        <end position="134"/>
    </location>
</feature>
<evidence type="ECO:0000313" key="6">
    <source>
        <dbReference type="Proteomes" id="UP000242913"/>
    </source>
</evidence>
<keyword evidence="5" id="KW-0176">Collagen</keyword>